<organism evidence="2 3">
    <name type="scientific">Drosophila mauritiana</name>
    <name type="common">Fruit fly</name>
    <dbReference type="NCBI Taxonomy" id="7226"/>
    <lineage>
        <taxon>Eukaryota</taxon>
        <taxon>Metazoa</taxon>
        <taxon>Ecdysozoa</taxon>
        <taxon>Arthropoda</taxon>
        <taxon>Hexapoda</taxon>
        <taxon>Insecta</taxon>
        <taxon>Pterygota</taxon>
        <taxon>Neoptera</taxon>
        <taxon>Endopterygota</taxon>
        <taxon>Diptera</taxon>
        <taxon>Brachycera</taxon>
        <taxon>Muscomorpha</taxon>
        <taxon>Ephydroidea</taxon>
        <taxon>Drosophilidae</taxon>
        <taxon>Drosophila</taxon>
        <taxon>Sophophora</taxon>
    </lineage>
</organism>
<evidence type="ECO:0000313" key="2">
    <source>
        <dbReference type="Proteomes" id="UP000515162"/>
    </source>
</evidence>
<name>A0A6P8JRN6_DROMA</name>
<accession>A0A6P8JRN6</accession>
<dbReference type="RefSeq" id="XP_033153486.1">
    <property type="nucleotide sequence ID" value="XM_033297595.1"/>
</dbReference>
<keyword evidence="1" id="KW-1133">Transmembrane helix</keyword>
<dbReference type="Proteomes" id="UP000515162">
    <property type="component" value="Chromosome 2R"/>
</dbReference>
<dbReference type="AlphaFoldDB" id="A0A6P8JRN6"/>
<keyword evidence="2" id="KW-1185">Reference proteome</keyword>
<evidence type="ECO:0000256" key="1">
    <source>
        <dbReference type="SAM" id="Phobius"/>
    </source>
</evidence>
<keyword evidence="1" id="KW-0812">Transmembrane</keyword>
<sequence>MLRLVYIYYGTLLPGWSSLRAFGQGQRHFMELWLKYWVIYALLQGLGVLTDFLLGGLSFYAGLKLILSVGLWFSAPYSTNHLFNLLDAYAMGKLGSVVEKGVRWHGQISRNIFRGFMQSPLVTVILPRGEDEHITEPWINKRLLKRELSNLMTQIARETADHSYQQERPMMRHSPRHLRAAEPDKLNGDSMHNVIENFDQRWGDQQ</sequence>
<feature type="transmembrane region" description="Helical" evidence="1">
    <location>
        <begin position="34"/>
        <end position="53"/>
    </location>
</feature>
<dbReference type="Pfam" id="PF03134">
    <property type="entry name" value="TB2_DP1_HVA22"/>
    <property type="match status" value="1"/>
</dbReference>
<protein>
    <submittedName>
        <fullName evidence="3">Uncharacterized protein LOC117136610</fullName>
    </submittedName>
</protein>
<dbReference type="GeneID" id="117136610"/>
<proteinExistence type="predicted"/>
<feature type="transmembrane region" description="Helical" evidence="1">
    <location>
        <begin position="6"/>
        <end position="22"/>
    </location>
</feature>
<keyword evidence="1" id="KW-0472">Membrane</keyword>
<gene>
    <name evidence="3" type="primary">LOC117136610</name>
</gene>
<dbReference type="InterPro" id="IPR004345">
    <property type="entry name" value="TB2_DP1_HVA22"/>
</dbReference>
<evidence type="ECO:0000313" key="3">
    <source>
        <dbReference type="RefSeq" id="XP_033153486.1"/>
    </source>
</evidence>
<reference evidence="3" key="1">
    <citation type="submission" date="2025-08" db="UniProtKB">
        <authorList>
            <consortium name="RefSeq"/>
        </authorList>
    </citation>
    <scope>IDENTIFICATION</scope>
    <source>
        <strain evidence="3">Mau12</strain>
        <tissue evidence="3">Whole Body</tissue>
    </source>
</reference>